<keyword evidence="9" id="KW-1185">Reference proteome</keyword>
<accession>A0ABM0JEJ8</accession>
<keyword evidence="3" id="KW-0227">DNA damage</keyword>
<evidence type="ECO:0000256" key="1">
    <source>
        <dbReference type="ARBA" id="ARBA00004123"/>
    </source>
</evidence>
<reference evidence="10" key="1">
    <citation type="submission" date="2025-08" db="UniProtKB">
        <authorList>
            <consortium name="RefSeq"/>
        </authorList>
    </citation>
    <scope>IDENTIFICATION</scope>
</reference>
<dbReference type="Pfam" id="PF03834">
    <property type="entry name" value="Rad10"/>
    <property type="match status" value="1"/>
</dbReference>
<dbReference type="Gene3D" id="1.10.150.20">
    <property type="entry name" value="5' to 3' exonuclease, C-terminal subdomain"/>
    <property type="match status" value="1"/>
</dbReference>
<dbReference type="SUPFAM" id="SSF52980">
    <property type="entry name" value="Restriction endonuclease-like"/>
    <property type="match status" value="1"/>
</dbReference>
<keyword evidence="5" id="KW-0234">DNA repair</keyword>
<dbReference type="GeneID" id="101858327"/>
<sequence length="317" mass="35247">MAGPNKRFRIPTLQEIEKKDPTGEPSIKVPKVSQSENGSANNIPAAKTKDHMENISTVRVSADIRQSAGDSEKSPAVSNQETGGRKIASDEDAEEQLSTIPPAATKSSSSLIVNPRQRGNPILKSVRNITWEYGNIIPDYVMGQANCAIFLSLRYHQLHPNYIHERLKNLGRSYDLRVMLVQVDVKDPQFLLKDLAKICILADCTLVLAFSAEEAGRYLETYKIFENKPPEAIMEKTEEGFMSKFADCITKVKSVNKTDCATLISHFGSLSNIIEASEEDFSLCPGFGPQKAQRLHALFHEPFRRQISRDGPGKKLS</sequence>
<evidence type="ECO:0000256" key="6">
    <source>
        <dbReference type="ARBA" id="ARBA00023242"/>
    </source>
</evidence>
<keyword evidence="6" id="KW-0539">Nucleus</keyword>
<dbReference type="InterPro" id="IPR047260">
    <property type="entry name" value="ERCC1-like_central_dom"/>
</dbReference>
<gene>
    <name evidence="10" type="primary">LOC101858327</name>
</gene>
<feature type="domain" description="ERCC1-like central" evidence="8">
    <location>
        <begin position="111"/>
        <end position="223"/>
    </location>
</feature>
<protein>
    <submittedName>
        <fullName evidence="10">DNA excision repair protein ERCC-1</fullName>
    </submittedName>
</protein>
<proteinExistence type="inferred from homology"/>
<feature type="compositionally biased region" description="Polar residues" evidence="7">
    <location>
        <begin position="32"/>
        <end position="42"/>
    </location>
</feature>
<keyword evidence="4" id="KW-0238">DNA-binding</keyword>
<dbReference type="SUPFAM" id="SSF47781">
    <property type="entry name" value="RuvA domain 2-like"/>
    <property type="match status" value="1"/>
</dbReference>
<evidence type="ECO:0000256" key="2">
    <source>
        <dbReference type="ARBA" id="ARBA00008283"/>
    </source>
</evidence>
<evidence type="ECO:0000256" key="7">
    <source>
        <dbReference type="SAM" id="MobiDB-lite"/>
    </source>
</evidence>
<feature type="region of interest" description="Disordered" evidence="7">
    <location>
        <begin position="1"/>
        <end position="114"/>
    </location>
</feature>
<dbReference type="InterPro" id="IPR010994">
    <property type="entry name" value="RuvA_2-like"/>
</dbReference>
<organism evidence="9 10">
    <name type="scientific">Aplysia californica</name>
    <name type="common">California sea hare</name>
    <dbReference type="NCBI Taxonomy" id="6500"/>
    <lineage>
        <taxon>Eukaryota</taxon>
        <taxon>Metazoa</taxon>
        <taxon>Spiralia</taxon>
        <taxon>Lophotrochozoa</taxon>
        <taxon>Mollusca</taxon>
        <taxon>Gastropoda</taxon>
        <taxon>Heterobranchia</taxon>
        <taxon>Euthyneura</taxon>
        <taxon>Tectipleura</taxon>
        <taxon>Aplysiida</taxon>
        <taxon>Aplysioidea</taxon>
        <taxon>Aplysiidae</taxon>
        <taxon>Aplysia</taxon>
    </lineage>
</organism>
<name>A0ABM0JEJ8_APLCA</name>
<evidence type="ECO:0000259" key="8">
    <source>
        <dbReference type="Pfam" id="PF03834"/>
    </source>
</evidence>
<evidence type="ECO:0000256" key="4">
    <source>
        <dbReference type="ARBA" id="ARBA00023125"/>
    </source>
</evidence>
<dbReference type="NCBIfam" id="TIGR00597">
    <property type="entry name" value="rad10"/>
    <property type="match status" value="1"/>
</dbReference>
<dbReference type="InterPro" id="IPR011335">
    <property type="entry name" value="Restrct_endonuc-II-like"/>
</dbReference>
<dbReference type="RefSeq" id="XP_005091933.1">
    <property type="nucleotide sequence ID" value="XM_005091876.3"/>
</dbReference>
<dbReference type="PANTHER" id="PTHR12749:SF0">
    <property type="entry name" value="DNA EXCISION REPAIR PROTEIN ERCC-1"/>
    <property type="match status" value="1"/>
</dbReference>
<evidence type="ECO:0000256" key="5">
    <source>
        <dbReference type="ARBA" id="ARBA00023204"/>
    </source>
</evidence>
<dbReference type="Proteomes" id="UP000694888">
    <property type="component" value="Unplaced"/>
</dbReference>
<comment type="similarity">
    <text evidence="2">Belongs to the ERCC1/RAD10/SWI10 family.</text>
</comment>
<comment type="subcellular location">
    <subcellularLocation>
        <location evidence="1">Nucleus</location>
    </subcellularLocation>
</comment>
<evidence type="ECO:0000313" key="9">
    <source>
        <dbReference type="Proteomes" id="UP000694888"/>
    </source>
</evidence>
<dbReference type="Pfam" id="PF14520">
    <property type="entry name" value="HHH_5"/>
    <property type="match status" value="1"/>
</dbReference>
<dbReference type="Gene3D" id="3.40.50.10130">
    <property type="match status" value="1"/>
</dbReference>
<dbReference type="CDD" id="cd22325">
    <property type="entry name" value="ERCC1_C-like"/>
    <property type="match status" value="1"/>
</dbReference>
<evidence type="ECO:0000313" key="10">
    <source>
        <dbReference type="RefSeq" id="XP_005091933.1"/>
    </source>
</evidence>
<evidence type="ECO:0000256" key="3">
    <source>
        <dbReference type="ARBA" id="ARBA00022763"/>
    </source>
</evidence>
<dbReference type="PANTHER" id="PTHR12749">
    <property type="entry name" value="EXCISION REPAIR CROSS-COMPLEMENTING 1 ERCC1"/>
    <property type="match status" value="1"/>
</dbReference>
<dbReference type="InterPro" id="IPR004579">
    <property type="entry name" value="ERCC1/RAD10/SWI10"/>
</dbReference>